<evidence type="ECO:0000256" key="1">
    <source>
        <dbReference type="ARBA" id="ARBA00022737"/>
    </source>
</evidence>
<feature type="domain" description="Fibronectin type-III" evidence="3">
    <location>
        <begin position="20"/>
        <end position="108"/>
    </location>
</feature>
<dbReference type="Pfam" id="PF00041">
    <property type="entry name" value="fn3"/>
    <property type="match status" value="4"/>
</dbReference>
<dbReference type="Proteomes" id="UP000337909">
    <property type="component" value="Unassembled WGS sequence"/>
</dbReference>
<dbReference type="PRINTS" id="PR00014">
    <property type="entry name" value="FNTYPEIII"/>
</dbReference>
<dbReference type="SUPFAM" id="SSF49265">
    <property type="entry name" value="Fibronectin type III"/>
    <property type="match status" value="3"/>
</dbReference>
<dbReference type="InterPro" id="IPR013783">
    <property type="entry name" value="Ig-like_fold"/>
</dbReference>
<accession>A0A5E7CZ76</accession>
<dbReference type="RefSeq" id="WP_150642610.1">
    <property type="nucleotide sequence ID" value="NZ_CABVHQ010000022.1"/>
</dbReference>
<organism evidence="4 5">
    <name type="scientific">Pseudomonas fluorescens</name>
    <dbReference type="NCBI Taxonomy" id="294"/>
    <lineage>
        <taxon>Bacteria</taxon>
        <taxon>Pseudomonadati</taxon>
        <taxon>Pseudomonadota</taxon>
        <taxon>Gammaproteobacteria</taxon>
        <taxon>Pseudomonadales</taxon>
        <taxon>Pseudomonadaceae</taxon>
        <taxon>Pseudomonas</taxon>
    </lineage>
</organism>
<evidence type="ECO:0000259" key="3">
    <source>
        <dbReference type="PROSITE" id="PS50853"/>
    </source>
</evidence>
<dbReference type="PROSITE" id="PS50853">
    <property type="entry name" value="FN3"/>
    <property type="match status" value="4"/>
</dbReference>
<dbReference type="SUPFAM" id="SSF49373">
    <property type="entry name" value="Invasin/intimin cell-adhesion fragments"/>
    <property type="match status" value="2"/>
</dbReference>
<gene>
    <name evidence="4" type="ORF">PS691_02618</name>
</gene>
<dbReference type="OrthoDB" id="6845000at2"/>
<keyword evidence="1" id="KW-0677">Repeat</keyword>
<feature type="domain" description="Fibronectin type-III" evidence="3">
    <location>
        <begin position="109"/>
        <end position="191"/>
    </location>
</feature>
<dbReference type="PANTHER" id="PTHR46708">
    <property type="entry name" value="TENASCIN"/>
    <property type="match status" value="1"/>
</dbReference>
<sequence>MTQFSNSLSETSATTWQICSPGNLQGRRTNPTTALLTWDEPYSTCHLCPDAVGYEVSGDGIDTVTVSRPPCEITGLKADVEYSLSVYAMAAGNNRSQPSEAHIGISPGKPGNLRVRRITGTSASLSWTAPPTTVPISAYVIYCDEEFVASVRGLDYLVTGLMNATSHTFQVRAMTTSGSLSEAATATPPNPPTNLEVVATTPSSVTFTWDGANGVTGYEISVNDTVVDTIVQTSFVVRNPAGAYFSFSVRARDAAGNVSQAEAQSTPNPDREPPARPPGLRLLSSTYTSVTLGWDVSTDNVGVTGYRFFSPDGTQTDIQTTSYTVTGLQPGVVYYCAVRAYDAAGNLSDVSSLDVSPGDRQAPTIPTNLRVIDDVTWLTVAWDPSEDNIGVKGYAVRVSTLSDDEVLSDTTDQTRYTMKDLLKNMGYIFSVRAFDVTGNLSEPARRLVTNPFFLRLISTQVGLNPNDRVGLTLNVQDEYGFPASGADVEWQIGGGLTLDETSGKTDASGYCLNSFTAPADGLDYANQIRLEAKCVGKSRAIWFRASGVSASPLNPSFSSSVRVTVWVFDAAGKPLEGAVVKWSGARGIGVQYTESITDSTGAAGNAAFNNNANIAPMGKVSAKVEGRTYYSQTIKWREKTHPIEISQWEAPVN</sequence>
<dbReference type="InterPro" id="IPR003961">
    <property type="entry name" value="FN3_dom"/>
</dbReference>
<evidence type="ECO:0000313" key="4">
    <source>
        <dbReference type="EMBL" id="VVO00824.1"/>
    </source>
</evidence>
<feature type="region of interest" description="Disordered" evidence="2">
    <location>
        <begin position="258"/>
        <end position="278"/>
    </location>
</feature>
<evidence type="ECO:0000256" key="2">
    <source>
        <dbReference type="SAM" id="MobiDB-lite"/>
    </source>
</evidence>
<dbReference type="EMBL" id="CABVHQ010000022">
    <property type="protein sequence ID" value="VVO00824.1"/>
    <property type="molecule type" value="Genomic_DNA"/>
</dbReference>
<dbReference type="Gene3D" id="2.60.40.10">
    <property type="entry name" value="Immunoglobulins"/>
    <property type="match status" value="7"/>
</dbReference>
<dbReference type="PANTHER" id="PTHR46708:SF2">
    <property type="entry name" value="FIBRONECTIN TYPE-III DOMAIN-CONTAINING PROTEIN"/>
    <property type="match status" value="1"/>
</dbReference>
<dbReference type="InterPro" id="IPR036116">
    <property type="entry name" value="FN3_sf"/>
</dbReference>
<name>A0A5E7CZ76_PSEFL</name>
<dbReference type="SMART" id="SM00060">
    <property type="entry name" value="FN3"/>
    <property type="match status" value="5"/>
</dbReference>
<feature type="domain" description="Fibronectin type-III" evidence="3">
    <location>
        <begin position="362"/>
        <end position="452"/>
    </location>
</feature>
<dbReference type="CDD" id="cd00063">
    <property type="entry name" value="FN3"/>
    <property type="match status" value="5"/>
</dbReference>
<dbReference type="InterPro" id="IPR050991">
    <property type="entry name" value="ECM_Regulatory_Proteins"/>
</dbReference>
<proteinExistence type="predicted"/>
<dbReference type="AlphaFoldDB" id="A0A5E7CZ76"/>
<evidence type="ECO:0000313" key="5">
    <source>
        <dbReference type="Proteomes" id="UP000337909"/>
    </source>
</evidence>
<protein>
    <recommendedName>
        <fullName evidence="3">Fibronectin type-III domain-containing protein</fullName>
    </recommendedName>
</protein>
<feature type="domain" description="Fibronectin type-III" evidence="3">
    <location>
        <begin position="276"/>
        <end position="358"/>
    </location>
</feature>
<reference evidence="4 5" key="1">
    <citation type="submission" date="2019-09" db="EMBL/GenBank/DDBJ databases">
        <authorList>
            <person name="Chandra G."/>
            <person name="Truman W A."/>
        </authorList>
    </citation>
    <scope>NUCLEOTIDE SEQUENCE [LARGE SCALE GENOMIC DNA]</scope>
    <source>
        <strain evidence="4">PS691</strain>
    </source>
</reference>
<dbReference type="InterPro" id="IPR008964">
    <property type="entry name" value="Invasin/intimin_cell_adhesion"/>
</dbReference>